<feature type="non-terminal residue" evidence="19">
    <location>
        <position position="404"/>
    </location>
</feature>
<dbReference type="Pfam" id="PF04926">
    <property type="entry name" value="PAP_RNA-bind"/>
    <property type="match status" value="1"/>
</dbReference>
<dbReference type="Proteomes" id="UP000285301">
    <property type="component" value="Unassembled WGS sequence"/>
</dbReference>
<evidence type="ECO:0000256" key="7">
    <source>
        <dbReference type="ARBA" id="ARBA00022679"/>
    </source>
</evidence>
<evidence type="ECO:0000256" key="13">
    <source>
        <dbReference type="ARBA" id="ARBA00048830"/>
    </source>
</evidence>
<dbReference type="PANTHER" id="PTHR10682">
    <property type="entry name" value="POLY A POLYMERASE"/>
    <property type="match status" value="1"/>
</dbReference>
<dbReference type="GO" id="GO:0006397">
    <property type="term" value="P:mRNA processing"/>
    <property type="evidence" value="ECO:0007669"/>
    <property type="project" value="UniProtKB-KW"/>
</dbReference>
<comment type="cofactor">
    <cofactor evidence="1">
        <name>Mn(2+)</name>
        <dbReference type="ChEBI" id="CHEBI:29035"/>
    </cofactor>
</comment>
<dbReference type="GO" id="GO:1990817">
    <property type="term" value="F:poly(A) RNA polymerase activity"/>
    <property type="evidence" value="ECO:0007669"/>
    <property type="project" value="UniProtKB-EC"/>
</dbReference>
<gene>
    <name evidence="19" type="ORF">B4U79_13905</name>
</gene>
<feature type="domain" description="Poly(A) polymerase nucleotidyltransferase" evidence="18">
    <location>
        <begin position="57"/>
        <end position="86"/>
    </location>
</feature>
<keyword evidence="20" id="KW-1185">Reference proteome</keyword>
<dbReference type="InterPro" id="IPR007010">
    <property type="entry name" value="PolA_pol_RNA-bd_dom"/>
</dbReference>
<feature type="binding site" evidence="14">
    <location>
        <position position="109"/>
    </location>
    <ligand>
        <name>ATP</name>
        <dbReference type="ChEBI" id="CHEBI:30616"/>
    </ligand>
</feature>
<dbReference type="PIRSF" id="PIRSF018425">
    <property type="entry name" value="PolyA_polymerase"/>
    <property type="match status" value="1"/>
</dbReference>
<comment type="subcellular location">
    <subcellularLocation>
        <location evidence="3">Nucleus</location>
    </subcellularLocation>
</comment>
<evidence type="ECO:0000256" key="5">
    <source>
        <dbReference type="ARBA" id="ARBA00012388"/>
    </source>
</evidence>
<evidence type="ECO:0000256" key="10">
    <source>
        <dbReference type="ARBA" id="ARBA00022840"/>
    </source>
</evidence>
<feature type="region of interest" description="Disordered" evidence="15">
    <location>
        <begin position="375"/>
        <end position="404"/>
    </location>
</feature>
<dbReference type="Gene3D" id="3.30.70.590">
    <property type="entry name" value="Poly(A) polymerase predicted RNA binding domain"/>
    <property type="match status" value="1"/>
</dbReference>
<dbReference type="EC" id="2.7.7.19" evidence="5"/>
<evidence type="ECO:0000256" key="9">
    <source>
        <dbReference type="ARBA" id="ARBA00022741"/>
    </source>
</evidence>
<evidence type="ECO:0000256" key="8">
    <source>
        <dbReference type="ARBA" id="ARBA00022723"/>
    </source>
</evidence>
<dbReference type="InterPro" id="IPR048840">
    <property type="entry name" value="PolA_pol_NTPase"/>
</dbReference>
<dbReference type="AlphaFoldDB" id="A0A443QBT5"/>
<dbReference type="Pfam" id="PF20750">
    <property type="entry name" value="PAP_NTPase"/>
    <property type="match status" value="2"/>
</dbReference>
<dbReference type="OrthoDB" id="412748at2759"/>
<evidence type="ECO:0000256" key="11">
    <source>
        <dbReference type="ARBA" id="ARBA00022842"/>
    </source>
</evidence>
<evidence type="ECO:0000259" key="18">
    <source>
        <dbReference type="Pfam" id="PF20750"/>
    </source>
</evidence>
<dbReference type="EMBL" id="NCKU01011388">
    <property type="protein sequence ID" value="RWS00458.1"/>
    <property type="molecule type" value="Genomic_DNA"/>
</dbReference>
<sequence>TVEDAFVPVIKTKIDGIGLYIFFARLELKNIPSDQDLRYCTHCSNSFNSPHFFGGTSNRELFLNLEQKCVRSLNYCRVTDQILQLVPNHESFRLALRAIKFWAKRMGIYSNALGYLGGVSWTMLVARTCQLYPNAVASTLVHKFFLVFGQWPWPKAVLLRNMKEETWNLGLPVWDSRINLSDSYHLMPIITPAYPQQNSTFNVTTSTRTIIINEFNNALDICDSIAAGKAEWKDLFKPVNFFSKYRHFIALIITSQPEWIGLVESRIRLLVHSLEKHKCIKLSHVNPNTYTRIVSNANEDSNSNSEKSNSENVETMWFIGLKFDKSEIMNIDLTTDIRIFIETVRQTAIHSQRYREDMKIDTKYVKRKELSSYLPPEVLKKTPKSGKPQASPVQLRDGDTNSCF</sequence>
<keyword evidence="12" id="KW-0539">Nucleus</keyword>
<evidence type="ECO:0000256" key="15">
    <source>
        <dbReference type="SAM" id="MobiDB-lite"/>
    </source>
</evidence>
<evidence type="ECO:0000256" key="12">
    <source>
        <dbReference type="ARBA" id="ARBA00023242"/>
    </source>
</evidence>
<dbReference type="Pfam" id="PF04928">
    <property type="entry name" value="PAP_central"/>
    <property type="match status" value="1"/>
</dbReference>
<comment type="caution">
    <text evidence="19">The sequence shown here is derived from an EMBL/GenBank/DDBJ whole genome shotgun (WGS) entry which is preliminary data.</text>
</comment>
<dbReference type="GO" id="GO:0031123">
    <property type="term" value="P:RNA 3'-end processing"/>
    <property type="evidence" value="ECO:0007669"/>
    <property type="project" value="InterPro"/>
</dbReference>
<feature type="binding site" evidence="14">
    <location>
        <begin position="118"/>
        <end position="119"/>
    </location>
    <ligand>
        <name>ATP</name>
        <dbReference type="ChEBI" id="CHEBI:30616"/>
    </ligand>
</feature>
<evidence type="ECO:0000256" key="14">
    <source>
        <dbReference type="PIRSR" id="PIRSR018425-1"/>
    </source>
</evidence>
<dbReference type="Gene3D" id="1.10.1410.10">
    <property type="match status" value="1"/>
</dbReference>
<feature type="domain" description="Poly(A) polymerase central" evidence="17">
    <location>
        <begin position="91"/>
        <end position="237"/>
    </location>
</feature>
<organism evidence="19 20">
    <name type="scientific">Dinothrombium tinctorium</name>
    <dbReference type="NCBI Taxonomy" id="1965070"/>
    <lineage>
        <taxon>Eukaryota</taxon>
        <taxon>Metazoa</taxon>
        <taxon>Ecdysozoa</taxon>
        <taxon>Arthropoda</taxon>
        <taxon>Chelicerata</taxon>
        <taxon>Arachnida</taxon>
        <taxon>Acari</taxon>
        <taxon>Acariformes</taxon>
        <taxon>Trombidiformes</taxon>
        <taxon>Prostigmata</taxon>
        <taxon>Anystina</taxon>
        <taxon>Parasitengona</taxon>
        <taxon>Trombidioidea</taxon>
        <taxon>Trombidiidae</taxon>
        <taxon>Dinothrombium</taxon>
    </lineage>
</organism>
<evidence type="ECO:0000313" key="19">
    <source>
        <dbReference type="EMBL" id="RWS00458.1"/>
    </source>
</evidence>
<protein>
    <recommendedName>
        <fullName evidence="5">polynucleotide adenylyltransferase</fullName>
        <ecNumber evidence="5">2.7.7.19</ecNumber>
    </recommendedName>
</protein>
<comment type="similarity">
    <text evidence="4">Belongs to the poly(A) polymerase family.</text>
</comment>
<evidence type="ECO:0000256" key="3">
    <source>
        <dbReference type="ARBA" id="ARBA00004123"/>
    </source>
</evidence>
<evidence type="ECO:0000259" key="17">
    <source>
        <dbReference type="Pfam" id="PF04928"/>
    </source>
</evidence>
<keyword evidence="9 14" id="KW-0547">Nucleotide-binding</keyword>
<evidence type="ECO:0000313" key="20">
    <source>
        <dbReference type="Proteomes" id="UP000285301"/>
    </source>
</evidence>
<dbReference type="SUPFAM" id="SSF55003">
    <property type="entry name" value="PAP/Archaeal CCA-adding enzyme, C-terminal domain"/>
    <property type="match status" value="1"/>
</dbReference>
<feature type="non-terminal residue" evidence="19">
    <location>
        <position position="1"/>
    </location>
</feature>
<dbReference type="GO" id="GO:0046872">
    <property type="term" value="F:metal ion binding"/>
    <property type="evidence" value="ECO:0007669"/>
    <property type="project" value="UniProtKB-KW"/>
</dbReference>
<reference evidence="19 20" key="1">
    <citation type="journal article" date="2018" name="Gigascience">
        <title>Genomes of trombidid mites reveal novel predicted allergens and laterally-transferred genes associated with secondary metabolism.</title>
        <authorList>
            <person name="Dong X."/>
            <person name="Chaisiri K."/>
            <person name="Xia D."/>
            <person name="Armstrong S.D."/>
            <person name="Fang Y."/>
            <person name="Donnelly M.J."/>
            <person name="Kadowaki T."/>
            <person name="McGarry J.W."/>
            <person name="Darby A.C."/>
            <person name="Makepeace B.L."/>
        </authorList>
    </citation>
    <scope>NUCLEOTIDE SEQUENCE [LARGE SCALE GENOMIC DNA]</scope>
    <source>
        <strain evidence="19">UoL-WK</strain>
    </source>
</reference>
<dbReference type="STRING" id="1965070.A0A443QBT5"/>
<comment type="catalytic activity">
    <reaction evidence="13">
        <text>RNA(n) + ATP = RNA(n)-3'-adenine ribonucleotide + diphosphate</text>
        <dbReference type="Rhea" id="RHEA:11332"/>
        <dbReference type="Rhea" id="RHEA-COMP:14527"/>
        <dbReference type="Rhea" id="RHEA-COMP:17347"/>
        <dbReference type="ChEBI" id="CHEBI:30616"/>
        <dbReference type="ChEBI" id="CHEBI:33019"/>
        <dbReference type="ChEBI" id="CHEBI:140395"/>
        <dbReference type="ChEBI" id="CHEBI:173115"/>
        <dbReference type="EC" id="2.7.7.19"/>
    </reaction>
</comment>
<dbReference type="FunFam" id="1.10.1410.10:FF:000001">
    <property type="entry name" value="Putative poly(A) polymerase gamma"/>
    <property type="match status" value="1"/>
</dbReference>
<dbReference type="InterPro" id="IPR014492">
    <property type="entry name" value="PolyA_polymerase"/>
</dbReference>
<keyword evidence="10 14" id="KW-0067">ATP-binding</keyword>
<dbReference type="InterPro" id="IPR007012">
    <property type="entry name" value="PolA_pol_cen_dom"/>
</dbReference>
<evidence type="ECO:0000256" key="4">
    <source>
        <dbReference type="ARBA" id="ARBA00010912"/>
    </source>
</evidence>
<evidence type="ECO:0000259" key="16">
    <source>
        <dbReference type="Pfam" id="PF04926"/>
    </source>
</evidence>
<feature type="binding site" evidence="14">
    <location>
        <position position="100"/>
    </location>
    <ligand>
        <name>ATP</name>
        <dbReference type="ChEBI" id="CHEBI:30616"/>
    </ligand>
</feature>
<feature type="domain" description="Poly(A) polymerase RNA-binding" evidence="16">
    <location>
        <begin position="240"/>
        <end position="380"/>
    </location>
</feature>
<keyword evidence="6" id="KW-0507">mRNA processing</keyword>
<dbReference type="PANTHER" id="PTHR10682:SF10">
    <property type="entry name" value="POLYNUCLEOTIDE ADENYLYLTRANSFERASE"/>
    <property type="match status" value="1"/>
</dbReference>
<dbReference type="SUPFAM" id="SSF81631">
    <property type="entry name" value="PAP/OAS1 substrate-binding domain"/>
    <property type="match status" value="1"/>
</dbReference>
<dbReference type="InterPro" id="IPR011068">
    <property type="entry name" value="NuclTrfase_I-like_C"/>
</dbReference>
<feature type="domain" description="Poly(A) polymerase nucleotidyltransferase" evidence="18">
    <location>
        <begin position="2"/>
        <end position="38"/>
    </location>
</feature>
<dbReference type="GO" id="GO:0005634">
    <property type="term" value="C:nucleus"/>
    <property type="evidence" value="ECO:0007669"/>
    <property type="project" value="UniProtKB-SubCell"/>
</dbReference>
<evidence type="ECO:0000256" key="1">
    <source>
        <dbReference type="ARBA" id="ARBA00001936"/>
    </source>
</evidence>
<name>A0A443QBT5_9ACAR</name>
<comment type="cofactor">
    <cofactor evidence="2">
        <name>Mg(2+)</name>
        <dbReference type="ChEBI" id="CHEBI:18420"/>
    </cofactor>
</comment>
<proteinExistence type="inferred from homology"/>
<dbReference type="GO" id="GO:0003723">
    <property type="term" value="F:RNA binding"/>
    <property type="evidence" value="ECO:0007669"/>
    <property type="project" value="InterPro"/>
</dbReference>
<dbReference type="GO" id="GO:0005524">
    <property type="term" value="F:ATP binding"/>
    <property type="evidence" value="ECO:0007669"/>
    <property type="project" value="UniProtKB-KW"/>
</dbReference>
<evidence type="ECO:0000256" key="6">
    <source>
        <dbReference type="ARBA" id="ARBA00022664"/>
    </source>
</evidence>
<keyword evidence="11" id="KW-0460">Magnesium</keyword>
<keyword evidence="7" id="KW-0808">Transferase</keyword>
<keyword evidence="8" id="KW-0479">Metal-binding</keyword>
<evidence type="ECO:0000256" key="2">
    <source>
        <dbReference type="ARBA" id="ARBA00001946"/>
    </source>
</evidence>
<accession>A0A443QBT5</accession>